<name>A0ABV8PHC2_9FLAO</name>
<reference evidence="2" key="1">
    <citation type="journal article" date="2019" name="Int. J. Syst. Evol. Microbiol.">
        <title>The Global Catalogue of Microorganisms (GCM) 10K type strain sequencing project: providing services to taxonomists for standard genome sequencing and annotation.</title>
        <authorList>
            <consortium name="The Broad Institute Genomics Platform"/>
            <consortium name="The Broad Institute Genome Sequencing Center for Infectious Disease"/>
            <person name="Wu L."/>
            <person name="Ma J."/>
        </authorList>
    </citation>
    <scope>NUCLEOTIDE SEQUENCE [LARGE SCALE GENOMIC DNA]</scope>
    <source>
        <strain evidence="2">CGMCC 1.15774</strain>
    </source>
</reference>
<comment type="caution">
    <text evidence="1">The sequence shown here is derived from an EMBL/GenBank/DDBJ whole genome shotgun (WGS) entry which is preliminary data.</text>
</comment>
<evidence type="ECO:0000313" key="1">
    <source>
        <dbReference type="EMBL" id="MFC4218548.1"/>
    </source>
</evidence>
<organism evidence="1 2">
    <name type="scientific">Flagellimonas marina</name>
    <dbReference type="NCBI Taxonomy" id="1775168"/>
    <lineage>
        <taxon>Bacteria</taxon>
        <taxon>Pseudomonadati</taxon>
        <taxon>Bacteroidota</taxon>
        <taxon>Flavobacteriia</taxon>
        <taxon>Flavobacteriales</taxon>
        <taxon>Flavobacteriaceae</taxon>
        <taxon>Flagellimonas</taxon>
    </lineage>
</organism>
<dbReference type="Proteomes" id="UP001595841">
    <property type="component" value="Unassembled WGS sequence"/>
</dbReference>
<sequence length="54" mass="6288">MSTMCLDCHDKVYVELGICLVCNMKPISDEHIEYDSYTKEDVQFSDGDLNQWQP</sequence>
<dbReference type="RefSeq" id="WP_379761891.1">
    <property type="nucleotide sequence ID" value="NZ_JBHSCL010000002.1"/>
</dbReference>
<evidence type="ECO:0000313" key="2">
    <source>
        <dbReference type="Proteomes" id="UP001595841"/>
    </source>
</evidence>
<protein>
    <submittedName>
        <fullName evidence="1">Uncharacterized protein</fullName>
    </submittedName>
</protein>
<keyword evidence="2" id="KW-1185">Reference proteome</keyword>
<dbReference type="EMBL" id="JBHSCL010000002">
    <property type="protein sequence ID" value="MFC4218548.1"/>
    <property type="molecule type" value="Genomic_DNA"/>
</dbReference>
<accession>A0ABV8PHC2</accession>
<proteinExistence type="predicted"/>
<gene>
    <name evidence="1" type="ORF">ACFOWS_00285</name>
</gene>